<organism evidence="3 4">
    <name type="scientific">Shewanella avicenniae</name>
    <dbReference type="NCBI Taxonomy" id="2814294"/>
    <lineage>
        <taxon>Bacteria</taxon>
        <taxon>Pseudomonadati</taxon>
        <taxon>Pseudomonadota</taxon>
        <taxon>Gammaproteobacteria</taxon>
        <taxon>Alteromonadales</taxon>
        <taxon>Shewanellaceae</taxon>
        <taxon>Shewanella</taxon>
    </lineage>
</organism>
<dbReference type="Proteomes" id="UP000662770">
    <property type="component" value="Chromosome"/>
</dbReference>
<dbReference type="InterPro" id="IPR041215">
    <property type="entry name" value="FlgO_dom"/>
</dbReference>
<evidence type="ECO:0000259" key="2">
    <source>
        <dbReference type="Pfam" id="PF17680"/>
    </source>
</evidence>
<feature type="domain" description="FlgO" evidence="2">
    <location>
        <begin position="40"/>
        <end position="167"/>
    </location>
</feature>
<dbReference type="RefSeq" id="WP_207353987.1">
    <property type="nucleotide sequence ID" value="NZ_CP071503.1"/>
</dbReference>
<evidence type="ECO:0000313" key="3">
    <source>
        <dbReference type="EMBL" id="QSX32747.1"/>
    </source>
</evidence>
<protein>
    <recommendedName>
        <fullName evidence="2">FlgO domain-containing protein</fullName>
    </recommendedName>
</protein>
<sequence>MFKKLIPLIALLAGCSSTQPAVSYVEAPVQETPLFQVAEQLTFDLARYSDDFTGAQTLLISTPVDASSLEKTNPLAVQLQQDLMTAFQQQGFKVIDINMSDTVKAAADGTYLLTRDWQKIAANVAATHVLVSTMELTKSGVAINARIIDTTDNHVSSSANTFVSAQQLPGYIVEAKSSVSKDGLLYRHPSQGAETAHYVGAKQ</sequence>
<proteinExistence type="predicted"/>
<keyword evidence="4" id="KW-1185">Reference proteome</keyword>
<dbReference type="PROSITE" id="PS51257">
    <property type="entry name" value="PROKAR_LIPOPROTEIN"/>
    <property type="match status" value="1"/>
</dbReference>
<feature type="signal peptide" evidence="1">
    <location>
        <begin position="1"/>
        <end position="23"/>
    </location>
</feature>
<evidence type="ECO:0000313" key="4">
    <source>
        <dbReference type="Proteomes" id="UP000662770"/>
    </source>
</evidence>
<gene>
    <name evidence="3" type="ORF">JYB87_13470</name>
</gene>
<reference evidence="3 4" key="1">
    <citation type="submission" date="2021-03" db="EMBL/GenBank/DDBJ databases">
        <title>Novel species identification of genus Shewanella.</title>
        <authorList>
            <person name="Liu G."/>
            <person name="Zhang Q."/>
        </authorList>
    </citation>
    <scope>NUCLEOTIDE SEQUENCE [LARGE SCALE GENOMIC DNA]</scope>
    <source>
        <strain evidence="3 4">FJAT-51800</strain>
    </source>
</reference>
<feature type="chain" id="PRO_5046248162" description="FlgO domain-containing protein" evidence="1">
    <location>
        <begin position="24"/>
        <end position="203"/>
    </location>
</feature>
<keyword evidence="1" id="KW-0732">Signal</keyword>
<name>A0ABX7QMS2_9GAMM</name>
<accession>A0ABX7QMS2</accession>
<dbReference type="EMBL" id="CP071503">
    <property type="protein sequence ID" value="QSX32747.1"/>
    <property type="molecule type" value="Genomic_DNA"/>
</dbReference>
<dbReference type="Pfam" id="PF17680">
    <property type="entry name" value="FlgO"/>
    <property type="match status" value="1"/>
</dbReference>
<evidence type="ECO:0000256" key="1">
    <source>
        <dbReference type="SAM" id="SignalP"/>
    </source>
</evidence>